<dbReference type="AlphaFoldDB" id="A0AAD9UIJ6"/>
<evidence type="ECO:0000256" key="1">
    <source>
        <dbReference type="SAM" id="Phobius"/>
    </source>
</evidence>
<dbReference type="Proteomes" id="UP001209878">
    <property type="component" value="Unassembled WGS sequence"/>
</dbReference>
<organism evidence="2 3">
    <name type="scientific">Ridgeia piscesae</name>
    <name type="common">Tubeworm</name>
    <dbReference type="NCBI Taxonomy" id="27915"/>
    <lineage>
        <taxon>Eukaryota</taxon>
        <taxon>Metazoa</taxon>
        <taxon>Spiralia</taxon>
        <taxon>Lophotrochozoa</taxon>
        <taxon>Annelida</taxon>
        <taxon>Polychaeta</taxon>
        <taxon>Sedentaria</taxon>
        <taxon>Canalipalpata</taxon>
        <taxon>Sabellida</taxon>
        <taxon>Siboglinidae</taxon>
        <taxon>Ridgeia</taxon>
    </lineage>
</organism>
<feature type="transmembrane region" description="Helical" evidence="1">
    <location>
        <begin position="97"/>
        <end position="116"/>
    </location>
</feature>
<accession>A0AAD9UIJ6</accession>
<evidence type="ECO:0000313" key="2">
    <source>
        <dbReference type="EMBL" id="KAK2190853.1"/>
    </source>
</evidence>
<keyword evidence="1" id="KW-0812">Transmembrane</keyword>
<comment type="caution">
    <text evidence="2">The sequence shown here is derived from an EMBL/GenBank/DDBJ whole genome shotgun (WGS) entry which is preliminary data.</text>
</comment>
<gene>
    <name evidence="2" type="ORF">NP493_66g03001</name>
</gene>
<keyword evidence="1" id="KW-0472">Membrane</keyword>
<sequence length="133" mass="13625">MFTDSMLVGVHLKTSPSNVAPRGPESIVTVTSSPSGSNALTVKLLSTPSVALSTASTVIFGLALDNVSATLVFLAFVSKVAAAASALSVTAKSKRHSLLSPHVLVASALFAAVMFLRTSSMNKGLKPVRANVE</sequence>
<dbReference type="EMBL" id="JAODUO010000066">
    <property type="protein sequence ID" value="KAK2190853.1"/>
    <property type="molecule type" value="Genomic_DNA"/>
</dbReference>
<protein>
    <submittedName>
        <fullName evidence="2">Uncharacterized protein</fullName>
    </submittedName>
</protein>
<keyword evidence="3" id="KW-1185">Reference proteome</keyword>
<proteinExistence type="predicted"/>
<reference evidence="2" key="1">
    <citation type="journal article" date="2023" name="Mol. Biol. Evol.">
        <title>Third-Generation Sequencing Reveals the Adaptive Role of the Epigenome in Three Deep-Sea Polychaetes.</title>
        <authorList>
            <person name="Perez M."/>
            <person name="Aroh O."/>
            <person name="Sun Y."/>
            <person name="Lan Y."/>
            <person name="Juniper S.K."/>
            <person name="Young C.R."/>
            <person name="Angers B."/>
            <person name="Qian P.Y."/>
        </authorList>
    </citation>
    <scope>NUCLEOTIDE SEQUENCE</scope>
    <source>
        <strain evidence="2">R07B-5</strain>
    </source>
</reference>
<evidence type="ECO:0000313" key="3">
    <source>
        <dbReference type="Proteomes" id="UP001209878"/>
    </source>
</evidence>
<name>A0AAD9UIJ6_RIDPI</name>
<keyword evidence="1" id="KW-1133">Transmembrane helix</keyword>